<protein>
    <submittedName>
        <fullName evidence="1">Uncharacterized protein</fullName>
    </submittedName>
</protein>
<name>A0A9D4F9N7_DREPO</name>
<gene>
    <name evidence="1" type="ORF">DPMN_147323</name>
</gene>
<reference evidence="1" key="1">
    <citation type="journal article" date="2019" name="bioRxiv">
        <title>The Genome of the Zebra Mussel, Dreissena polymorpha: A Resource for Invasive Species Research.</title>
        <authorList>
            <person name="McCartney M.A."/>
            <person name="Auch B."/>
            <person name="Kono T."/>
            <person name="Mallez S."/>
            <person name="Zhang Y."/>
            <person name="Obille A."/>
            <person name="Becker A."/>
            <person name="Abrahante J.E."/>
            <person name="Garbe J."/>
            <person name="Badalamenti J.P."/>
            <person name="Herman A."/>
            <person name="Mangelson H."/>
            <person name="Liachko I."/>
            <person name="Sullivan S."/>
            <person name="Sone E.D."/>
            <person name="Koren S."/>
            <person name="Silverstein K.A.T."/>
            <person name="Beckman K.B."/>
            <person name="Gohl D.M."/>
        </authorList>
    </citation>
    <scope>NUCLEOTIDE SEQUENCE</scope>
    <source>
        <strain evidence="1">Duluth1</strain>
        <tissue evidence="1">Whole animal</tissue>
    </source>
</reference>
<evidence type="ECO:0000313" key="1">
    <source>
        <dbReference type="EMBL" id="KAH3793801.1"/>
    </source>
</evidence>
<dbReference type="Proteomes" id="UP000828390">
    <property type="component" value="Unassembled WGS sequence"/>
</dbReference>
<dbReference type="AlphaFoldDB" id="A0A9D4F9N7"/>
<reference evidence="1" key="2">
    <citation type="submission" date="2020-11" db="EMBL/GenBank/DDBJ databases">
        <authorList>
            <person name="McCartney M.A."/>
            <person name="Auch B."/>
            <person name="Kono T."/>
            <person name="Mallez S."/>
            <person name="Becker A."/>
            <person name="Gohl D.M."/>
            <person name="Silverstein K.A.T."/>
            <person name="Koren S."/>
            <person name="Bechman K.B."/>
            <person name="Herman A."/>
            <person name="Abrahante J.E."/>
            <person name="Garbe J."/>
        </authorList>
    </citation>
    <scope>NUCLEOTIDE SEQUENCE</scope>
    <source>
        <strain evidence="1">Duluth1</strain>
        <tissue evidence="1">Whole animal</tissue>
    </source>
</reference>
<dbReference type="EMBL" id="JAIWYP010000007">
    <property type="protein sequence ID" value="KAH3793801.1"/>
    <property type="molecule type" value="Genomic_DNA"/>
</dbReference>
<sequence length="64" mass="7474">MLYQYMLSLQAHGTVYDQANYLMCYVKCKVAIATRQAGDKKREGNLEICHHFCIILEEEWVCLS</sequence>
<evidence type="ECO:0000313" key="2">
    <source>
        <dbReference type="Proteomes" id="UP000828390"/>
    </source>
</evidence>
<accession>A0A9D4F9N7</accession>
<keyword evidence="2" id="KW-1185">Reference proteome</keyword>
<comment type="caution">
    <text evidence="1">The sequence shown here is derived from an EMBL/GenBank/DDBJ whole genome shotgun (WGS) entry which is preliminary data.</text>
</comment>
<organism evidence="1 2">
    <name type="scientific">Dreissena polymorpha</name>
    <name type="common">Zebra mussel</name>
    <name type="synonym">Mytilus polymorpha</name>
    <dbReference type="NCBI Taxonomy" id="45954"/>
    <lineage>
        <taxon>Eukaryota</taxon>
        <taxon>Metazoa</taxon>
        <taxon>Spiralia</taxon>
        <taxon>Lophotrochozoa</taxon>
        <taxon>Mollusca</taxon>
        <taxon>Bivalvia</taxon>
        <taxon>Autobranchia</taxon>
        <taxon>Heteroconchia</taxon>
        <taxon>Euheterodonta</taxon>
        <taxon>Imparidentia</taxon>
        <taxon>Neoheterodontei</taxon>
        <taxon>Myida</taxon>
        <taxon>Dreissenoidea</taxon>
        <taxon>Dreissenidae</taxon>
        <taxon>Dreissena</taxon>
    </lineage>
</organism>
<proteinExistence type="predicted"/>